<evidence type="ECO:0000256" key="8">
    <source>
        <dbReference type="ARBA" id="ARBA00023004"/>
    </source>
</evidence>
<evidence type="ECO:0000256" key="6">
    <source>
        <dbReference type="ARBA" id="ARBA00022723"/>
    </source>
</evidence>
<dbReference type="InterPro" id="IPR013785">
    <property type="entry name" value="Aldolase_TIM"/>
</dbReference>
<keyword evidence="8" id="KW-0408">Iron</keyword>
<dbReference type="Gene3D" id="3.20.20.70">
    <property type="entry name" value="Aldolase class I"/>
    <property type="match status" value="1"/>
</dbReference>
<comment type="cofactor">
    <cofactor evidence="2">
        <name>[4Fe-4S] cluster</name>
        <dbReference type="ChEBI" id="CHEBI:49883"/>
    </cofactor>
</comment>
<comment type="caution">
    <text evidence="12">The sequence shown here is derived from an EMBL/GenBank/DDBJ whole genome shotgun (WGS) entry which is preliminary data.</text>
</comment>
<keyword evidence="4" id="KW-0285">Flavoprotein</keyword>
<dbReference type="SUPFAM" id="SSF51905">
    <property type="entry name" value="FAD/NAD(P)-binding domain"/>
    <property type="match status" value="1"/>
</dbReference>
<evidence type="ECO:0000256" key="2">
    <source>
        <dbReference type="ARBA" id="ARBA00001966"/>
    </source>
</evidence>
<dbReference type="InterPro" id="IPR051793">
    <property type="entry name" value="NADH:flavin_oxidoreductase"/>
</dbReference>
<gene>
    <name evidence="12" type="ORF">ACFQ19_08175</name>
</gene>
<keyword evidence="9" id="KW-0411">Iron-sulfur</keyword>
<reference evidence="13" key="1">
    <citation type="journal article" date="2019" name="Int. J. Syst. Evol. Microbiol.">
        <title>The Global Catalogue of Microorganisms (GCM) 10K type strain sequencing project: providing services to taxonomists for standard genome sequencing and annotation.</title>
        <authorList>
            <consortium name="The Broad Institute Genomics Platform"/>
            <consortium name="The Broad Institute Genome Sequencing Center for Infectious Disease"/>
            <person name="Wu L."/>
            <person name="Ma J."/>
        </authorList>
    </citation>
    <scope>NUCLEOTIDE SEQUENCE [LARGE SCALE GENOMIC DNA]</scope>
    <source>
        <strain evidence="13">CCUG 56608</strain>
    </source>
</reference>
<dbReference type="PRINTS" id="PR00368">
    <property type="entry name" value="FADPNR"/>
</dbReference>
<comment type="cofactor">
    <cofactor evidence="1">
        <name>FMN</name>
        <dbReference type="ChEBI" id="CHEBI:58210"/>
    </cofactor>
</comment>
<evidence type="ECO:0000259" key="10">
    <source>
        <dbReference type="Pfam" id="PF00724"/>
    </source>
</evidence>
<dbReference type="InterPro" id="IPR001155">
    <property type="entry name" value="OxRdtase_FMN_N"/>
</dbReference>
<feature type="domain" description="FAD/NAD(P)-binding" evidence="11">
    <location>
        <begin position="396"/>
        <end position="629"/>
    </location>
</feature>
<proteinExistence type="inferred from homology"/>
<protein>
    <submittedName>
        <fullName evidence="12">FAD-dependent oxidoreductase</fullName>
    </submittedName>
</protein>
<dbReference type="Pfam" id="PF07992">
    <property type="entry name" value="Pyr_redox_2"/>
    <property type="match status" value="1"/>
</dbReference>
<dbReference type="InterPro" id="IPR023753">
    <property type="entry name" value="FAD/NAD-binding_dom"/>
</dbReference>
<evidence type="ECO:0000256" key="9">
    <source>
        <dbReference type="ARBA" id="ARBA00023014"/>
    </source>
</evidence>
<evidence type="ECO:0000313" key="12">
    <source>
        <dbReference type="EMBL" id="MFD1065999.1"/>
    </source>
</evidence>
<sequence length="664" mass="72514">MANVNSEKKTDFKSLFSTLDIGNRTVKNRIVVSAHATGFETDGILSDRHVRYLKRMAVGGAGLIMTFGSASVYKESSASYGSIDLWNPKNEPRLRELAEHAHEHGALIMSQATHMGRRGDSALSGRPLQAPSAVPEGVHREIPHVLRTEDIPPIVDAFAEAAARLERCGWDGIEITSFGGHLIEQFWSPTINDRTDRYGGDLEGRMRFSVEVVEAVAKAVSDDFIIGFRMTGNPLTDKLGLDKDDMIEIAKELDELGHIDMFNIAGGTKVDMIVQAAGVPGDTFKRGTYVEDARRMKEHLSVPVLVAGRILDPDQADEALNQGNSDLVAMTRAIMADPELPRKAEEGRVSQIRPDIALTEDSIGRLYSGRPIVCAVNPAVADDSLAHFEKAKNKRRVVVIGGGPAGMEAARVAAERGHEVILLEAAEHLGGQVATGTAASERPHFGRHIKWLERELKRFHVDVQLNEKAGVEEILNLNPDAVILATGSNAEIPPEVKGITARCTTDVELLDGQISISPDSRVLVYDREGKFRGASIAKFAAEAGASQVEIVTPLWSVSEDLDQMQKPRLYLLLAKNNVILTPNQTLVGQKNQNFLLEEVWSGRERVVEDVDVIVFVGYQKAQDELYEQLLKASPNLDVHLIGDSIAPRKLSDAVAEGVRIGSIL</sequence>
<dbReference type="Gene3D" id="3.50.50.60">
    <property type="entry name" value="FAD/NAD(P)-binding domain"/>
    <property type="match status" value="1"/>
</dbReference>
<dbReference type="Proteomes" id="UP001597041">
    <property type="component" value="Unassembled WGS sequence"/>
</dbReference>
<evidence type="ECO:0000313" key="13">
    <source>
        <dbReference type="Proteomes" id="UP001597041"/>
    </source>
</evidence>
<evidence type="ECO:0000259" key="11">
    <source>
        <dbReference type="Pfam" id="PF07992"/>
    </source>
</evidence>
<dbReference type="RefSeq" id="WP_379591590.1">
    <property type="nucleotide sequence ID" value="NZ_JBHTKK010000008.1"/>
</dbReference>
<keyword evidence="6" id="KW-0479">Metal-binding</keyword>
<dbReference type="SUPFAM" id="SSF51395">
    <property type="entry name" value="FMN-linked oxidoreductases"/>
    <property type="match status" value="1"/>
</dbReference>
<keyword evidence="13" id="KW-1185">Reference proteome</keyword>
<dbReference type="PANTHER" id="PTHR42917">
    <property type="entry name" value="2,4-DIENOYL-COA REDUCTASE"/>
    <property type="match status" value="1"/>
</dbReference>
<dbReference type="SUPFAM" id="SSF51971">
    <property type="entry name" value="Nucleotide-binding domain"/>
    <property type="match status" value="1"/>
</dbReference>
<dbReference type="Gene3D" id="3.40.50.720">
    <property type="entry name" value="NAD(P)-binding Rossmann-like Domain"/>
    <property type="match status" value="1"/>
</dbReference>
<keyword evidence="5" id="KW-0288">FMN</keyword>
<dbReference type="EMBL" id="JBHTKK010000008">
    <property type="protein sequence ID" value="MFD1065999.1"/>
    <property type="molecule type" value="Genomic_DNA"/>
</dbReference>
<dbReference type="PANTHER" id="PTHR42917:SF2">
    <property type="entry name" value="2,4-DIENOYL-COA REDUCTASE [(2E)-ENOYL-COA-PRODUCING]"/>
    <property type="match status" value="1"/>
</dbReference>
<dbReference type="InterPro" id="IPR036188">
    <property type="entry name" value="FAD/NAD-bd_sf"/>
</dbReference>
<keyword evidence="7" id="KW-0560">Oxidoreductase</keyword>
<evidence type="ECO:0000256" key="4">
    <source>
        <dbReference type="ARBA" id="ARBA00022630"/>
    </source>
</evidence>
<accession>A0ABW3NGN0</accession>
<organism evidence="12 13">
    <name type="scientific">Oceanobacillus locisalsi</name>
    <dbReference type="NCBI Taxonomy" id="546107"/>
    <lineage>
        <taxon>Bacteria</taxon>
        <taxon>Bacillati</taxon>
        <taxon>Bacillota</taxon>
        <taxon>Bacilli</taxon>
        <taxon>Bacillales</taxon>
        <taxon>Bacillaceae</taxon>
        <taxon>Oceanobacillus</taxon>
    </lineage>
</organism>
<evidence type="ECO:0000256" key="1">
    <source>
        <dbReference type="ARBA" id="ARBA00001917"/>
    </source>
</evidence>
<evidence type="ECO:0000256" key="3">
    <source>
        <dbReference type="ARBA" id="ARBA00011048"/>
    </source>
</evidence>
<comment type="similarity">
    <text evidence="3">In the N-terminal section; belongs to the NADH:flavin oxidoreductase/NADH oxidase family.</text>
</comment>
<feature type="domain" description="NADH:flavin oxidoreductase/NADH oxidase N-terminal" evidence="10">
    <location>
        <begin position="14"/>
        <end position="349"/>
    </location>
</feature>
<evidence type="ECO:0000256" key="5">
    <source>
        <dbReference type="ARBA" id="ARBA00022643"/>
    </source>
</evidence>
<name>A0ABW3NGN0_9BACI</name>
<dbReference type="Pfam" id="PF00724">
    <property type="entry name" value="Oxidored_FMN"/>
    <property type="match status" value="1"/>
</dbReference>
<evidence type="ECO:0000256" key="7">
    <source>
        <dbReference type="ARBA" id="ARBA00023002"/>
    </source>
</evidence>